<protein>
    <submittedName>
        <fullName evidence="9">Ubiquinone biosynthesis protein UbiA</fullName>
    </submittedName>
</protein>
<reference evidence="10" key="1">
    <citation type="submission" date="2016-07" db="EMBL/GenBank/DDBJ databases">
        <authorList>
            <person name="Florea S."/>
            <person name="Webb J.S."/>
            <person name="Jaromczyk J."/>
            <person name="Schardl C.L."/>
        </authorList>
    </citation>
    <scope>NUCLEOTIDE SEQUENCE [LARGE SCALE GENOMIC DNA]</scope>
    <source>
        <strain evidence="10">CY1</strain>
    </source>
</reference>
<name>A0A1V4HM66_9BACL</name>
<dbReference type="Proteomes" id="UP000190626">
    <property type="component" value="Unassembled WGS sequence"/>
</dbReference>
<feature type="transmembrane region" description="Helical" evidence="8">
    <location>
        <begin position="97"/>
        <end position="115"/>
    </location>
</feature>
<comment type="pathway">
    <text evidence="2">Quinol/quinone metabolism; menaquinone biosynthesis.</text>
</comment>
<evidence type="ECO:0000313" key="9">
    <source>
        <dbReference type="EMBL" id="OPH58661.1"/>
    </source>
</evidence>
<dbReference type="InterPro" id="IPR000537">
    <property type="entry name" value="UbiA_prenyltransferase"/>
</dbReference>
<dbReference type="UniPathway" id="UPA00079"/>
<evidence type="ECO:0000256" key="1">
    <source>
        <dbReference type="ARBA" id="ARBA00004141"/>
    </source>
</evidence>
<accession>A0A1V4HM66</accession>
<dbReference type="CDD" id="cd13962">
    <property type="entry name" value="PT_UbiA_UBIAD1"/>
    <property type="match status" value="1"/>
</dbReference>
<evidence type="ECO:0000256" key="2">
    <source>
        <dbReference type="ARBA" id="ARBA00004863"/>
    </source>
</evidence>
<evidence type="ECO:0000313" key="10">
    <source>
        <dbReference type="Proteomes" id="UP000190626"/>
    </source>
</evidence>
<feature type="transmembrane region" description="Helical" evidence="8">
    <location>
        <begin position="178"/>
        <end position="196"/>
    </location>
</feature>
<keyword evidence="4" id="KW-0808">Transferase</keyword>
<dbReference type="STRING" id="1469647.BC351_22910"/>
<dbReference type="RefSeq" id="WP_079411831.1">
    <property type="nucleotide sequence ID" value="NZ_MBTG01000009.1"/>
</dbReference>
<evidence type="ECO:0000256" key="3">
    <source>
        <dbReference type="ARBA" id="ARBA00022428"/>
    </source>
</evidence>
<keyword evidence="10" id="KW-1185">Reference proteome</keyword>
<dbReference type="OrthoDB" id="9767568at2"/>
<feature type="transmembrane region" description="Helical" evidence="8">
    <location>
        <begin position="12"/>
        <end position="33"/>
    </location>
</feature>
<comment type="subcellular location">
    <subcellularLocation>
        <location evidence="1">Membrane</location>
        <topology evidence="1">Multi-pass membrane protein</topology>
    </subcellularLocation>
</comment>
<feature type="transmembrane region" description="Helical" evidence="8">
    <location>
        <begin position="151"/>
        <end position="172"/>
    </location>
</feature>
<feature type="transmembrane region" description="Helical" evidence="8">
    <location>
        <begin position="229"/>
        <end position="262"/>
    </location>
</feature>
<feature type="transmembrane region" description="Helical" evidence="8">
    <location>
        <begin position="121"/>
        <end position="139"/>
    </location>
</feature>
<dbReference type="EMBL" id="MBTG01000009">
    <property type="protein sequence ID" value="OPH58661.1"/>
    <property type="molecule type" value="Genomic_DNA"/>
</dbReference>
<keyword evidence="9" id="KW-0830">Ubiquinone</keyword>
<comment type="caution">
    <text evidence="9">The sequence shown here is derived from an EMBL/GenBank/DDBJ whole genome shotgun (WGS) entry which is preliminary data.</text>
</comment>
<dbReference type="PANTHER" id="PTHR13929:SF0">
    <property type="entry name" value="UBIA PRENYLTRANSFERASE DOMAIN-CONTAINING PROTEIN 1"/>
    <property type="match status" value="1"/>
</dbReference>
<keyword evidence="7 8" id="KW-0472">Membrane</keyword>
<dbReference type="GO" id="GO:0016020">
    <property type="term" value="C:membrane"/>
    <property type="evidence" value="ECO:0007669"/>
    <property type="project" value="UniProtKB-SubCell"/>
</dbReference>
<organism evidence="9 10">
    <name type="scientific">Paenibacillus ferrarius</name>
    <dbReference type="NCBI Taxonomy" id="1469647"/>
    <lineage>
        <taxon>Bacteria</taxon>
        <taxon>Bacillati</taxon>
        <taxon>Bacillota</taxon>
        <taxon>Bacilli</taxon>
        <taxon>Bacillales</taxon>
        <taxon>Paenibacillaceae</taxon>
        <taxon>Paenibacillus</taxon>
    </lineage>
</organism>
<evidence type="ECO:0000256" key="5">
    <source>
        <dbReference type="ARBA" id="ARBA00022692"/>
    </source>
</evidence>
<feature type="transmembrane region" description="Helical" evidence="8">
    <location>
        <begin position="39"/>
        <end position="56"/>
    </location>
</feature>
<keyword evidence="3" id="KW-0474">Menaquinone biosynthesis</keyword>
<dbReference type="GO" id="GO:0004659">
    <property type="term" value="F:prenyltransferase activity"/>
    <property type="evidence" value="ECO:0007669"/>
    <property type="project" value="InterPro"/>
</dbReference>
<keyword evidence="6 8" id="KW-1133">Transmembrane helix</keyword>
<dbReference type="Gene3D" id="1.10.357.140">
    <property type="entry name" value="UbiA prenyltransferase"/>
    <property type="match status" value="1"/>
</dbReference>
<evidence type="ECO:0000256" key="6">
    <source>
        <dbReference type="ARBA" id="ARBA00022989"/>
    </source>
</evidence>
<dbReference type="PANTHER" id="PTHR13929">
    <property type="entry name" value="1,4-DIHYDROXY-2-NAPHTHOATE OCTAPRENYLTRANSFERASE"/>
    <property type="match status" value="1"/>
</dbReference>
<keyword evidence="5 8" id="KW-0812">Transmembrane</keyword>
<dbReference type="InterPro" id="IPR044878">
    <property type="entry name" value="UbiA_sf"/>
</dbReference>
<evidence type="ECO:0000256" key="4">
    <source>
        <dbReference type="ARBA" id="ARBA00022679"/>
    </source>
</evidence>
<evidence type="ECO:0000256" key="7">
    <source>
        <dbReference type="ARBA" id="ARBA00023136"/>
    </source>
</evidence>
<dbReference type="InterPro" id="IPR026046">
    <property type="entry name" value="UBIAD1"/>
</dbReference>
<dbReference type="GO" id="GO:0009234">
    <property type="term" value="P:menaquinone biosynthetic process"/>
    <property type="evidence" value="ECO:0007669"/>
    <property type="project" value="UniProtKB-UniPathway"/>
</dbReference>
<dbReference type="Pfam" id="PF01040">
    <property type="entry name" value="UbiA"/>
    <property type="match status" value="1"/>
</dbReference>
<sequence>MSNLALFMKASRFQVIPVMVIPVILGGLGALVWDHTFHPILFVLTFIGAIAAHLFSNMINDLWDFRNGIDTAARETASTISTNSGFLANGTIAEKTFSLLTWGLFAVALICGLILSFLCGWLVLLFGGLGALIAYFYVAPPIKFGYRGKGYSEIAILLSFGVLPTVGSYYVQTMQLDYRAILLSLPIGLLTTLILFNHHFLHWKADESAGKRTLVVVWGEKRALAFSKFLCVLSYAALVLCVFLHVFPYYALVGLITVIPFWRVYGNLKAENPSPAYLPLMGASLKATVRCGVIMMLSMGIEAVVQAL</sequence>
<dbReference type="GO" id="GO:0042371">
    <property type="term" value="P:vitamin K biosynthetic process"/>
    <property type="evidence" value="ECO:0007669"/>
    <property type="project" value="TreeGrafter"/>
</dbReference>
<evidence type="ECO:0000256" key="8">
    <source>
        <dbReference type="SAM" id="Phobius"/>
    </source>
</evidence>
<proteinExistence type="predicted"/>
<dbReference type="PIRSF" id="PIRSF005355">
    <property type="entry name" value="UBIAD1"/>
    <property type="match status" value="1"/>
</dbReference>
<gene>
    <name evidence="9" type="ORF">BC351_22910</name>
</gene>
<dbReference type="AlphaFoldDB" id="A0A1V4HM66"/>